<dbReference type="EMBL" id="JBICBT010000479">
    <property type="protein sequence ID" value="KAL3112234.1"/>
    <property type="molecule type" value="Genomic_DNA"/>
</dbReference>
<reference evidence="3 4" key="1">
    <citation type="submission" date="2024-10" db="EMBL/GenBank/DDBJ databases">
        <authorList>
            <person name="Kim D."/>
        </authorList>
    </citation>
    <scope>NUCLEOTIDE SEQUENCE [LARGE SCALE GENOMIC DNA]</scope>
    <source>
        <strain evidence="3">BH-2024</strain>
    </source>
</reference>
<gene>
    <name evidence="3" type="ORF">niasHT_017007</name>
</gene>
<dbReference type="InterPro" id="IPR000719">
    <property type="entry name" value="Prot_kinase_dom"/>
</dbReference>
<dbReference type="PANTHER" id="PTHR11909">
    <property type="entry name" value="CASEIN KINASE-RELATED"/>
    <property type="match status" value="1"/>
</dbReference>
<comment type="caution">
    <text evidence="3">The sequence shown here is derived from an EMBL/GenBank/DDBJ whole genome shotgun (WGS) entry which is preliminary data.</text>
</comment>
<feature type="region of interest" description="Disordered" evidence="1">
    <location>
        <begin position="331"/>
        <end position="428"/>
    </location>
</feature>
<dbReference type="InterPro" id="IPR011009">
    <property type="entry name" value="Kinase-like_dom_sf"/>
</dbReference>
<evidence type="ECO:0000313" key="4">
    <source>
        <dbReference type="Proteomes" id="UP001620626"/>
    </source>
</evidence>
<accession>A0ABD2LAQ9</accession>
<evidence type="ECO:0000259" key="2">
    <source>
        <dbReference type="PROSITE" id="PS50011"/>
    </source>
</evidence>
<feature type="compositionally biased region" description="Basic residues" evidence="1">
    <location>
        <begin position="386"/>
        <end position="396"/>
    </location>
</feature>
<feature type="compositionally biased region" description="Basic residues" evidence="1">
    <location>
        <begin position="405"/>
        <end position="415"/>
    </location>
</feature>
<dbReference type="SMART" id="SM00220">
    <property type="entry name" value="S_TKc"/>
    <property type="match status" value="1"/>
</dbReference>
<feature type="compositionally biased region" description="Basic and acidic residues" evidence="1">
    <location>
        <begin position="348"/>
        <end position="369"/>
    </location>
</feature>
<dbReference type="AlphaFoldDB" id="A0ABD2LAQ9"/>
<dbReference type="PROSITE" id="PS50011">
    <property type="entry name" value="PROTEIN_KINASE_DOM"/>
    <property type="match status" value="1"/>
</dbReference>
<sequence>MVIVYSAQQRGRMTDALVELSPGALVSGRWTVIKKLGAGAFGAVYLCQDQDGITKGALKTEPINAPFPLLALEATVLRSFDTLRASSGKHFCRCMDLGRDQQPDPASGRTLEFNFIVMSLVGRAFDKLLPEAGDCFSPGTAIGAALQLLKALQALHKVGYLHRDIKPANLAIGLPETNEQRLLYLLDFGMARKYLKDDGTIRRQRATANFRGTPIYAPISAHIKRDYSRGDDIESWFYVLIKFYKGAVPWKFIKDINEIGQYKCRRLKDEPAKVRKEAIEELTGGCPPEFNKILAHIDGLEPEDWPDYEMIEKTLRGCLKKLDVREHPYDWEIGRQNVPPQQRQASSDQDKKKKGGSSDKKSGSSDKKSASSHKKKKSNSAEEKKKKSQAPQKKRKSNSEEDKKKKSQAPQKKRKSNSEERKKSSKKK</sequence>
<name>A0ABD2LAQ9_9BILA</name>
<dbReference type="InterPro" id="IPR050235">
    <property type="entry name" value="CK1_Ser-Thr_kinase"/>
</dbReference>
<dbReference type="SUPFAM" id="SSF56112">
    <property type="entry name" value="Protein kinase-like (PK-like)"/>
    <property type="match status" value="1"/>
</dbReference>
<protein>
    <recommendedName>
        <fullName evidence="2">Protein kinase domain-containing protein</fullName>
    </recommendedName>
</protein>
<evidence type="ECO:0000313" key="3">
    <source>
        <dbReference type="EMBL" id="KAL3112234.1"/>
    </source>
</evidence>
<organism evidence="3 4">
    <name type="scientific">Heterodera trifolii</name>
    <dbReference type="NCBI Taxonomy" id="157864"/>
    <lineage>
        <taxon>Eukaryota</taxon>
        <taxon>Metazoa</taxon>
        <taxon>Ecdysozoa</taxon>
        <taxon>Nematoda</taxon>
        <taxon>Chromadorea</taxon>
        <taxon>Rhabditida</taxon>
        <taxon>Tylenchina</taxon>
        <taxon>Tylenchomorpha</taxon>
        <taxon>Tylenchoidea</taxon>
        <taxon>Heteroderidae</taxon>
        <taxon>Heteroderinae</taxon>
        <taxon>Heterodera</taxon>
    </lineage>
</organism>
<dbReference type="Pfam" id="PF00069">
    <property type="entry name" value="Pkinase"/>
    <property type="match status" value="1"/>
</dbReference>
<feature type="domain" description="Protein kinase" evidence="2">
    <location>
        <begin position="30"/>
        <end position="330"/>
    </location>
</feature>
<keyword evidence="4" id="KW-1185">Reference proteome</keyword>
<dbReference type="Proteomes" id="UP001620626">
    <property type="component" value="Unassembled WGS sequence"/>
</dbReference>
<proteinExistence type="predicted"/>
<dbReference type="Gene3D" id="1.10.510.10">
    <property type="entry name" value="Transferase(Phosphotransferase) domain 1"/>
    <property type="match status" value="1"/>
</dbReference>
<evidence type="ECO:0000256" key="1">
    <source>
        <dbReference type="SAM" id="MobiDB-lite"/>
    </source>
</evidence>